<feature type="transmembrane region" description="Helical" evidence="7">
    <location>
        <begin position="39"/>
        <end position="58"/>
    </location>
</feature>
<feature type="transmembrane region" description="Helical" evidence="7">
    <location>
        <begin position="203"/>
        <end position="224"/>
    </location>
</feature>
<evidence type="ECO:0000313" key="9">
    <source>
        <dbReference type="EMBL" id="AEA33573.1"/>
    </source>
</evidence>
<keyword evidence="7" id="KW-1005">Bacterial flagellum biogenesis</keyword>
<protein>
    <recommendedName>
        <fullName evidence="7">Flagellar biosynthesis protein FlhA</fullName>
    </recommendedName>
</protein>
<dbReference type="GO" id="GO:0044780">
    <property type="term" value="P:bacterial-type flagellum assembly"/>
    <property type="evidence" value="ECO:0007669"/>
    <property type="project" value="InterPro"/>
</dbReference>
<keyword evidence="7" id="KW-0653">Protein transport</keyword>
<dbReference type="InParanoid" id="F2LUW8"/>
<reference evidence="9 10" key="1">
    <citation type="journal article" date="2011" name="Stand. Genomic Sci.">
        <title>Complete genome sequence of the thermophilic sulfur-reducer Hippea maritima type strain (MH(2)).</title>
        <authorList>
            <person name="Huntemann M."/>
            <person name="Lu M."/>
            <person name="Nolan M."/>
            <person name="Lapidus A."/>
            <person name="Lucas S."/>
            <person name="Hammon N."/>
            <person name="Deshpande S."/>
            <person name="Cheng J.F."/>
            <person name="Tapia R."/>
            <person name="Han C."/>
            <person name="Goodwin L."/>
            <person name="Pitluck S."/>
            <person name="Liolios K."/>
            <person name="Pagani I."/>
            <person name="Ivanova N."/>
            <person name="Ovchinikova G."/>
            <person name="Pati A."/>
            <person name="Chen A."/>
            <person name="Palaniappan K."/>
            <person name="Land M."/>
            <person name="Hauser L."/>
            <person name="Jeffries C.D."/>
            <person name="Detter J.C."/>
            <person name="Brambilla E.M."/>
            <person name="Rohde M."/>
            <person name="Spring S."/>
            <person name="Goker M."/>
            <person name="Woyke T."/>
            <person name="Bristow J."/>
            <person name="Eisen J.A."/>
            <person name="Markowitz V."/>
            <person name="Hugenholtz P."/>
            <person name="Kyrpides N.C."/>
            <person name="Klenk H.P."/>
            <person name="Mavromatis K."/>
        </authorList>
    </citation>
    <scope>NUCLEOTIDE SEQUENCE [LARGE SCALE GENOMIC DNA]</scope>
    <source>
        <strain evidence="10">ATCC 700847 / DSM 10411 / MH2</strain>
    </source>
</reference>
<feature type="coiled-coil region" evidence="8">
    <location>
        <begin position="319"/>
        <end position="346"/>
    </location>
</feature>
<feature type="transmembrane region" description="Helical" evidence="7">
    <location>
        <begin position="12"/>
        <end position="33"/>
    </location>
</feature>
<dbReference type="InterPro" id="IPR025505">
    <property type="entry name" value="FHIPEP_CS"/>
</dbReference>
<organism evidence="9 10">
    <name type="scientific">Hippea maritima (strain ATCC 700847 / DSM 10411 / MH2)</name>
    <dbReference type="NCBI Taxonomy" id="760142"/>
    <lineage>
        <taxon>Bacteria</taxon>
        <taxon>Pseudomonadati</taxon>
        <taxon>Campylobacterota</taxon>
        <taxon>Desulfurellia</taxon>
        <taxon>Desulfurellales</taxon>
        <taxon>Hippeaceae</taxon>
        <taxon>Hippea</taxon>
    </lineage>
</organism>
<proteinExistence type="inferred from homology"/>
<comment type="caution">
    <text evidence="7">Lacks conserved residue(s) required for the propagation of feature annotation.</text>
</comment>
<dbReference type="InterPro" id="IPR001712">
    <property type="entry name" value="T3SS_FHIPEP"/>
</dbReference>
<comment type="similarity">
    <text evidence="2 7">Belongs to the FHIPEP (flagella/HR/invasion proteins export pore) family.</text>
</comment>
<evidence type="ECO:0000256" key="5">
    <source>
        <dbReference type="ARBA" id="ARBA00022989"/>
    </source>
</evidence>
<keyword evidence="6 7" id="KW-0472">Membrane</keyword>
<dbReference type="GO" id="GO:0005886">
    <property type="term" value="C:plasma membrane"/>
    <property type="evidence" value="ECO:0007669"/>
    <property type="project" value="UniProtKB-SubCell"/>
</dbReference>
<dbReference type="PANTHER" id="PTHR30161:SF1">
    <property type="entry name" value="FLAGELLAR BIOSYNTHESIS PROTEIN FLHA-RELATED"/>
    <property type="match status" value="1"/>
</dbReference>
<keyword evidence="3 7" id="KW-1003">Cell membrane</keyword>
<feature type="transmembrane region" description="Helical" evidence="7">
    <location>
        <begin position="282"/>
        <end position="298"/>
    </location>
</feature>
<dbReference type="EMBL" id="CP002606">
    <property type="protein sequence ID" value="AEA33573.1"/>
    <property type="molecule type" value="Genomic_DNA"/>
</dbReference>
<keyword evidence="9" id="KW-0969">Cilium</keyword>
<dbReference type="HOGENOM" id="CLU_015346_3_0_7"/>
<dbReference type="InterPro" id="IPR006301">
    <property type="entry name" value="FlhA"/>
</dbReference>
<feature type="transmembrane region" description="Helical" evidence="7">
    <location>
        <begin position="244"/>
        <end position="261"/>
    </location>
</feature>
<keyword evidence="5 7" id="KW-1133">Transmembrane helix</keyword>
<comment type="subcellular location">
    <subcellularLocation>
        <location evidence="1 7">Cell membrane</location>
        <topology evidence="1 7">Multi-pass membrane protein</topology>
    </subcellularLocation>
</comment>
<dbReference type="InterPro" id="IPR042196">
    <property type="entry name" value="FHIPEP_4"/>
</dbReference>
<keyword evidence="10" id="KW-1185">Reference proteome</keyword>
<reference evidence="10" key="2">
    <citation type="submission" date="2011-03" db="EMBL/GenBank/DDBJ databases">
        <title>The complete genome of Hippea maritima DSM 10411.</title>
        <authorList>
            <consortium name="US DOE Joint Genome Institute (JGI-PGF)"/>
            <person name="Lucas S."/>
            <person name="Copeland A."/>
            <person name="Lapidus A."/>
            <person name="Bruce D."/>
            <person name="Goodwin L."/>
            <person name="Pitluck S."/>
            <person name="Peters L."/>
            <person name="Kyrpides N."/>
            <person name="Mavromatis K."/>
            <person name="Pagani I."/>
            <person name="Ivanova N."/>
            <person name="Mikhailova N."/>
            <person name="Lu M."/>
            <person name="Detter J.C."/>
            <person name="Tapia R."/>
            <person name="Han C."/>
            <person name="Land M."/>
            <person name="Hauser L."/>
            <person name="Markowitz V."/>
            <person name="Cheng J.-F."/>
            <person name="Hugenholtz P."/>
            <person name="Woyke T."/>
            <person name="Wu D."/>
            <person name="Spring S."/>
            <person name="Schroeder M."/>
            <person name="Brambilla E."/>
            <person name="Klenk H.-P."/>
            <person name="Eisen J.A."/>
        </authorList>
    </citation>
    <scope>NUCLEOTIDE SEQUENCE [LARGE SCALE GENOMIC DNA]</scope>
    <source>
        <strain evidence="10">ATCC 700847 / DSM 10411 / MH2</strain>
    </source>
</reference>
<accession>F2LUW8</accession>
<comment type="function">
    <text evidence="7">Required for formation of the rod structure of the flagellar apparatus. Together with FliI and FliH, may constitute the export apparatus of flagellin.</text>
</comment>
<feature type="transmembrane region" description="Helical" evidence="7">
    <location>
        <begin position="110"/>
        <end position="133"/>
    </location>
</feature>
<evidence type="ECO:0000256" key="4">
    <source>
        <dbReference type="ARBA" id="ARBA00022692"/>
    </source>
</evidence>
<dbReference type="RefSeq" id="WP_013681614.1">
    <property type="nucleotide sequence ID" value="NC_015318.1"/>
</dbReference>
<keyword evidence="9" id="KW-0282">Flagellum</keyword>
<name>F2LUW8_HIPMA</name>
<dbReference type="PIRSF" id="PIRSF005419">
    <property type="entry name" value="FlhA"/>
    <property type="match status" value="1"/>
</dbReference>
<keyword evidence="9" id="KW-0966">Cell projection</keyword>
<keyword evidence="7" id="KW-1006">Bacterial flagellum protein export</keyword>
<dbReference type="STRING" id="760142.Hipma_0603"/>
<dbReference type="PROSITE" id="PS00994">
    <property type="entry name" value="FHIPEP"/>
    <property type="match status" value="1"/>
</dbReference>
<dbReference type="FunCoup" id="F2LUW8">
    <property type="interactions" value="75"/>
</dbReference>
<dbReference type="InterPro" id="IPR042193">
    <property type="entry name" value="FHIPEP_3"/>
</dbReference>
<dbReference type="Gene3D" id="1.10.8.540">
    <property type="entry name" value="FHIPEP family, domain 3"/>
    <property type="match status" value="1"/>
</dbReference>
<sequence>MDKELNLKSIKLSDFSVVLTVVIVFAVLVIPLPGFLIDFLVSTSFALALLIFFISVYVQKPLDFSTFPSILLAVTLFRLSLNVATTRAILLHGSQSPEAAGKMIETFGYFVVGGNYVVGLIVFIILVIINFVVITKGAGRVAEVAARFTLDAMPGKQMSIDADLNAGLIDEKEARRRRDEIARQADFYGAMDGASKFVRGDAIAGLLITAINIIGGIIIGVLQHHMSLSAAASRYTVLTIGDGLVSQLPALTVSTAAGIIITRSSEEANLSTNIVNQLINQYQTLYIAAIVLAIMAFVPGMPTFHLLILAAVLSGIAYSISSTKKKREAEEEVEQAKAEEPEEEITVESIEEAIKVDLLELKIGYGLISFVEEQNGGGLIKRIKLMRKQIATELGVIIPSIRIRDDLNLDRNEYVFLIKGVEVARYSVYPDKFLAMKPGGSKDIEGIPTKEPAFGLDAIWIDAKDKSSAIVKGYTVVDPITVIITHLTELVKSHISEIFTRQDASKLLDSIKGDYPKIIEELTSQLSLGVIHKILKNLLNEGIPVRDMITIAETLSDYAAYTKDPEILTEYVRAALAKHITNKYKDENNTINVITLGSNVDGIINANIKEQGGMTYLDLPPNISEKLLEKTQEAISNAVENGIEPIILTSPKIRRYFKGFIERFFPRVPVISYAEIAEGIQIKSISSIEL</sequence>
<evidence type="ECO:0000256" key="7">
    <source>
        <dbReference type="RuleBase" id="RU364093"/>
    </source>
</evidence>
<dbReference type="GO" id="GO:0009306">
    <property type="term" value="P:protein secretion"/>
    <property type="evidence" value="ECO:0007669"/>
    <property type="project" value="InterPro"/>
</dbReference>
<dbReference type="KEGG" id="hmr:Hipma_0603"/>
<keyword evidence="8" id="KW-0175">Coiled coil</keyword>
<evidence type="ECO:0000313" key="10">
    <source>
        <dbReference type="Proteomes" id="UP000008139"/>
    </source>
</evidence>
<dbReference type="AlphaFoldDB" id="F2LUW8"/>
<evidence type="ECO:0000256" key="6">
    <source>
        <dbReference type="ARBA" id="ARBA00023136"/>
    </source>
</evidence>
<dbReference type="NCBIfam" id="TIGR01398">
    <property type="entry name" value="FlhA"/>
    <property type="match status" value="1"/>
</dbReference>
<dbReference type="PRINTS" id="PR00949">
    <property type="entry name" value="TYPE3IMAPROT"/>
</dbReference>
<dbReference type="Proteomes" id="UP000008139">
    <property type="component" value="Chromosome"/>
</dbReference>
<evidence type="ECO:0000256" key="1">
    <source>
        <dbReference type="ARBA" id="ARBA00004651"/>
    </source>
</evidence>
<evidence type="ECO:0000256" key="8">
    <source>
        <dbReference type="SAM" id="Coils"/>
    </source>
</evidence>
<dbReference type="Gene3D" id="3.40.50.12790">
    <property type="entry name" value="FHIPEP family, domain 4"/>
    <property type="match status" value="1"/>
</dbReference>
<evidence type="ECO:0000256" key="3">
    <source>
        <dbReference type="ARBA" id="ARBA00022475"/>
    </source>
</evidence>
<dbReference type="InterPro" id="IPR042194">
    <property type="entry name" value="FHIPEP_1"/>
</dbReference>
<dbReference type="Gene3D" id="3.40.30.60">
    <property type="entry name" value="FHIPEP family, domain 1"/>
    <property type="match status" value="1"/>
</dbReference>
<keyword evidence="4 7" id="KW-0812">Transmembrane</keyword>
<dbReference type="Pfam" id="PF00771">
    <property type="entry name" value="FHIPEP"/>
    <property type="match status" value="1"/>
</dbReference>
<gene>
    <name evidence="7" type="primary">flhA</name>
    <name evidence="9" type="ordered locus">Hipma_0603</name>
</gene>
<dbReference type="PANTHER" id="PTHR30161">
    <property type="entry name" value="FLAGELLAR EXPORT PROTEIN, MEMBRANE FLHA SUBUNIT-RELATED"/>
    <property type="match status" value="1"/>
</dbReference>
<keyword evidence="7" id="KW-0813">Transport</keyword>
<dbReference type="eggNOG" id="COG1298">
    <property type="taxonomic scope" value="Bacteria"/>
</dbReference>
<dbReference type="OrthoDB" id="9759185at2"/>
<evidence type="ECO:0000256" key="2">
    <source>
        <dbReference type="ARBA" id="ARBA00008835"/>
    </source>
</evidence>